<organism evidence="2 3">
    <name type="scientific">Pedosphaera parvula (strain Ellin514)</name>
    <dbReference type="NCBI Taxonomy" id="320771"/>
    <lineage>
        <taxon>Bacteria</taxon>
        <taxon>Pseudomonadati</taxon>
        <taxon>Verrucomicrobiota</taxon>
        <taxon>Pedosphaerae</taxon>
        <taxon>Pedosphaerales</taxon>
        <taxon>Pedosphaeraceae</taxon>
        <taxon>Pedosphaera</taxon>
    </lineage>
</organism>
<evidence type="ECO:0000313" key="3">
    <source>
        <dbReference type="Proteomes" id="UP000003688"/>
    </source>
</evidence>
<reference evidence="2 3" key="1">
    <citation type="journal article" date="2011" name="J. Bacteriol.">
        <title>Genome sequence of 'Pedosphaera parvula' Ellin514, an aerobic Verrucomicrobial isolate from pasture soil.</title>
        <authorList>
            <person name="Kant R."/>
            <person name="van Passel M.W."/>
            <person name="Sangwan P."/>
            <person name="Palva A."/>
            <person name="Lucas S."/>
            <person name="Copeland A."/>
            <person name="Lapidus A."/>
            <person name="Glavina Del Rio T."/>
            <person name="Dalin E."/>
            <person name="Tice H."/>
            <person name="Bruce D."/>
            <person name="Goodwin L."/>
            <person name="Pitluck S."/>
            <person name="Chertkov O."/>
            <person name="Larimer F.W."/>
            <person name="Land M.L."/>
            <person name="Hauser L."/>
            <person name="Brettin T.S."/>
            <person name="Detter J.C."/>
            <person name="Han S."/>
            <person name="de Vos W.M."/>
            <person name="Janssen P.H."/>
            <person name="Smidt H."/>
        </authorList>
    </citation>
    <scope>NUCLEOTIDE SEQUENCE [LARGE SCALE GENOMIC DNA]</scope>
    <source>
        <strain evidence="2 3">Ellin514</strain>
    </source>
</reference>
<dbReference type="Proteomes" id="UP000003688">
    <property type="component" value="Unassembled WGS sequence"/>
</dbReference>
<evidence type="ECO:0000256" key="1">
    <source>
        <dbReference type="SAM" id="MobiDB-lite"/>
    </source>
</evidence>
<gene>
    <name evidence="2" type="ORF">Cflav_PD4166</name>
</gene>
<feature type="region of interest" description="Disordered" evidence="1">
    <location>
        <begin position="1"/>
        <end position="40"/>
    </location>
</feature>
<dbReference type="AlphaFoldDB" id="B9XEZ0"/>
<dbReference type="STRING" id="320771.Cflav_PD4166"/>
<evidence type="ECO:0000313" key="2">
    <source>
        <dbReference type="EMBL" id="EEF61488.1"/>
    </source>
</evidence>
<accession>B9XEZ0</accession>
<comment type="caution">
    <text evidence="2">The sequence shown here is derived from an EMBL/GenBank/DDBJ whole genome shotgun (WGS) entry which is preliminary data.</text>
</comment>
<name>B9XEZ0_PEDPL</name>
<dbReference type="EMBL" id="ABOX02000009">
    <property type="protein sequence ID" value="EEF61488.1"/>
    <property type="molecule type" value="Genomic_DNA"/>
</dbReference>
<feature type="compositionally biased region" description="Polar residues" evidence="1">
    <location>
        <begin position="1"/>
        <end position="19"/>
    </location>
</feature>
<sequence length="76" mass="8425">MAINNLTIDTPFPFTSTGTRNEKPVPAAPTKNADQKSNGNYNWDQLEHALLIYEPSIVYQNKKPKLKNLPACGASH</sequence>
<protein>
    <submittedName>
        <fullName evidence="2">Uncharacterized protein</fullName>
    </submittedName>
</protein>
<proteinExistence type="predicted"/>
<keyword evidence="3" id="KW-1185">Reference proteome</keyword>